<sequence>MSESDANVSGCGTQSIRLGIPTQSIGTICNSAPKAASGHRA</sequence>
<accession>A0A401FV02</accession>
<dbReference type="EMBL" id="BEXT01000001">
    <property type="protein sequence ID" value="GBC60785.1"/>
    <property type="molecule type" value="Genomic_DNA"/>
</dbReference>
<dbReference type="AlphaFoldDB" id="A0A401FV02"/>
<organism evidence="1 2">
    <name type="scientific">Desulfonema ishimotonii</name>
    <dbReference type="NCBI Taxonomy" id="45657"/>
    <lineage>
        <taxon>Bacteria</taxon>
        <taxon>Pseudomonadati</taxon>
        <taxon>Thermodesulfobacteriota</taxon>
        <taxon>Desulfobacteria</taxon>
        <taxon>Desulfobacterales</taxon>
        <taxon>Desulfococcaceae</taxon>
        <taxon>Desulfonema</taxon>
    </lineage>
</organism>
<evidence type="ECO:0000313" key="1">
    <source>
        <dbReference type="EMBL" id="GBC60785.1"/>
    </source>
</evidence>
<gene>
    <name evidence="1" type="ORF">DENIS_1744</name>
</gene>
<proteinExistence type="predicted"/>
<reference evidence="2" key="1">
    <citation type="submission" date="2017-11" db="EMBL/GenBank/DDBJ databases">
        <authorList>
            <person name="Watanabe M."/>
            <person name="Kojima H."/>
        </authorList>
    </citation>
    <scope>NUCLEOTIDE SEQUENCE [LARGE SCALE GENOMIC DNA]</scope>
    <source>
        <strain evidence="2">Tokyo 01</strain>
    </source>
</reference>
<name>A0A401FV02_9BACT</name>
<reference evidence="2" key="2">
    <citation type="submission" date="2019-01" db="EMBL/GenBank/DDBJ databases">
        <title>Genome sequence of Desulfonema ishimotonii strain Tokyo 01.</title>
        <authorList>
            <person name="Fukui M."/>
        </authorList>
    </citation>
    <scope>NUCLEOTIDE SEQUENCE [LARGE SCALE GENOMIC DNA]</scope>
    <source>
        <strain evidence="2">Tokyo 01</strain>
    </source>
</reference>
<dbReference type="Proteomes" id="UP000288096">
    <property type="component" value="Unassembled WGS sequence"/>
</dbReference>
<keyword evidence="2" id="KW-1185">Reference proteome</keyword>
<comment type="caution">
    <text evidence="1">The sequence shown here is derived from an EMBL/GenBank/DDBJ whole genome shotgun (WGS) entry which is preliminary data.</text>
</comment>
<evidence type="ECO:0000313" key="2">
    <source>
        <dbReference type="Proteomes" id="UP000288096"/>
    </source>
</evidence>
<protein>
    <submittedName>
        <fullName evidence="1">Uncharacterized protein</fullName>
    </submittedName>
</protein>